<sequence>MKIYPKHTNPRCCWLRSLTPVMHKVCTPGASFSCRLTEKSSALGIIARRIIKFSYKICASGVIILAASYGAVYLGVQHPKTQYYIQDRLNQQLPVSVHFDALNFKWHGIYPGFSARNVQISRLEKPFNTPADLEISEVHGYFNLPLFFWKNKSFINELSLVGTQLSLETDDFIKYHVKDLPQFDFSFDEKKAGSWIKHFRLQNSDVIVKHPKQNYVFTQTDILLSLDQTESVLGHATYISERPCFLNFRHYTSAKNNEHHWTISAFGSLDSVNDIIAAHNPELKDKINVAGDVHAIAKITQTPARTDLYVQTNVKSFAASYNEKILSSPVLEATLVGQKTATGWNLATKALHVENVKLNDQPISSLEEVELVVDYQKQSEQDAIWHVQASHLPVVLIKEAKNFYHDTFPDFDLTTGIINYLDLKLQSQRDAWKLLKCNADVEQLSARYLDDINIAHLSGLVTFEENKGRMSLNSKDVHFSKNKWFGQDLVFDSIDGLLFVENKENKTILSSKQLNLAIDKTDINAKFELAIPYSAENKNQSSSILDLVVDFENLPVASVKDYLPTKVLHTELNEWLSHSLQSGTVQQGAVVFRGALHDFPFDKAEGIFQVNAHLVNMGFKFSPDWPQLDSDSIDVVFRNRAFYAQAGTSMLMEVPIQKVEAVIPDLTAHPAVLRTQLSARSQLPKGVDVINHSPLKEKVGSTLNAFDLKGDMALNLDLIIPLSKEKIHSEKEGIKVKGTVDTQDAELSFQQQNITVKKLRGQTAFTENTISAKHLVGDLWGLPSEFSLNSELKEDSITHIHAKGLVDVSKVLSADDIFRKDISGVTEYSADFHVNGFNEEQSGNFVIYSDLKGVELALPAPFEKKKDDKFKIEIQGILQPDKINHYMIQSPSYHLALSYNTEKAEQKEWLGGHLYCGTEALAKLRQDKKFLINGSIDHLDAKKVFDKIDASQLKQSKSSSLVSPIVDLTVQALDVLGLPIKDAKIEAQYDQALDNFQFYIQSEEVTGFITVPNEDSARTIVVDLEKVIIPETFVATMVEDVDTKTTDIEKNPLLKKPLEIRIKHLNYKTKIFKSIHAQLEPTTYGYHIKNFDLNLMNSVVQSSGYWHYLSGSSQVDITGTMNTNNISTLMNALGMKGTLKKAKGNIDFALSWEGYPFDVKLPSLSGEIKFNLRDGVIQGLNPGFGRILSLLNIDNIRRRLNLDFSDVTKEGMTFDSLSGSIHMLEGIVHSDRVLLESASVKIETTLRTSVKDQYLNGHLNVMPNLTGSLPIAAAIAAGNPAVGAAVWVMDKLFGKQIQEINRYEYRLMGTWENPKIEEMNVNKSVRR</sequence>
<protein>
    <recommendedName>
        <fullName evidence="2">YhdP central domain-containing protein</fullName>
    </recommendedName>
</protein>
<keyword evidence="1" id="KW-0472">Membrane</keyword>
<dbReference type="InterPro" id="IPR011836">
    <property type="entry name" value="YhdP"/>
</dbReference>
<dbReference type="NCBIfam" id="TIGR02099">
    <property type="entry name" value="YhdP family protein"/>
    <property type="match status" value="1"/>
</dbReference>
<evidence type="ECO:0000256" key="1">
    <source>
        <dbReference type="SAM" id="Phobius"/>
    </source>
</evidence>
<accession>A0A0Q9YN27</accession>
<gene>
    <name evidence="3" type="ORF">CC99x_01996</name>
</gene>
<organism evidence="3">
    <name type="scientific">Candidatus Berkiella cookevillensis</name>
    <dbReference type="NCBI Taxonomy" id="437022"/>
    <lineage>
        <taxon>Bacteria</taxon>
        <taxon>Pseudomonadati</taxon>
        <taxon>Pseudomonadota</taxon>
        <taxon>Gammaproteobacteria</taxon>
        <taxon>Candidatus Berkiellales</taxon>
        <taxon>Candidatus Berkiellaceae</taxon>
        <taxon>Candidatus Berkiella</taxon>
    </lineage>
</organism>
<evidence type="ECO:0000313" key="3">
    <source>
        <dbReference type="EMBL" id="KRG17873.1"/>
    </source>
</evidence>
<proteinExistence type="predicted"/>
<dbReference type="Pfam" id="PF13116">
    <property type="entry name" value="YhdP"/>
    <property type="match status" value="1"/>
</dbReference>
<comment type="caution">
    <text evidence="3">The sequence shown here is derived from an EMBL/GenBank/DDBJ whole genome shotgun (WGS) entry which is preliminary data.</text>
</comment>
<feature type="transmembrane region" description="Helical" evidence="1">
    <location>
        <begin position="57"/>
        <end position="76"/>
    </location>
</feature>
<dbReference type="PANTHER" id="PTHR38690">
    <property type="entry name" value="PROTEASE-RELATED"/>
    <property type="match status" value="1"/>
</dbReference>
<feature type="domain" description="YhdP central" evidence="2">
    <location>
        <begin position="48"/>
        <end position="1316"/>
    </location>
</feature>
<evidence type="ECO:0000259" key="2">
    <source>
        <dbReference type="Pfam" id="PF13116"/>
    </source>
</evidence>
<dbReference type="EMBL" id="LKHV01000011">
    <property type="protein sequence ID" value="KRG17873.1"/>
    <property type="molecule type" value="Genomic_DNA"/>
</dbReference>
<keyword evidence="1" id="KW-1133">Transmembrane helix</keyword>
<dbReference type="InterPro" id="IPR025263">
    <property type="entry name" value="YhdP_central"/>
</dbReference>
<reference evidence="3" key="1">
    <citation type="submission" date="2015-09" db="EMBL/GenBank/DDBJ databases">
        <title>Draft Genome Sequences of Two Novel Amoeba-resistant Intranuclear Bacteria, Candidatus Berkiella cookevillensis and Candidatus Berkiella aquae.</title>
        <authorList>
            <person name="Mehari Y.T."/>
            <person name="Arivett B.A."/>
            <person name="Farone A.L."/>
            <person name="Gunderson J.H."/>
            <person name="Farone M.B."/>
        </authorList>
    </citation>
    <scope>NUCLEOTIDE SEQUENCE [LARGE SCALE GENOMIC DNA]</scope>
    <source>
        <strain evidence="3">CC99</strain>
    </source>
</reference>
<dbReference type="PANTHER" id="PTHR38690:SF1">
    <property type="entry name" value="PROTEASE"/>
    <property type="match status" value="1"/>
</dbReference>
<keyword evidence="1" id="KW-0812">Transmembrane</keyword>
<dbReference type="STRING" id="437022.CC99x_01996"/>
<name>A0A0Q9YN27_9GAMM</name>